<dbReference type="OrthoDB" id="25818at2759"/>
<dbReference type="InterPro" id="IPR051159">
    <property type="entry name" value="Hexapeptide_acetyltransf"/>
</dbReference>
<organism evidence="4 5">
    <name type="scientific">Filobasidium floriforme</name>
    <dbReference type="NCBI Taxonomy" id="5210"/>
    <lineage>
        <taxon>Eukaryota</taxon>
        <taxon>Fungi</taxon>
        <taxon>Dikarya</taxon>
        <taxon>Basidiomycota</taxon>
        <taxon>Agaricomycotina</taxon>
        <taxon>Tremellomycetes</taxon>
        <taxon>Filobasidiales</taxon>
        <taxon>Filobasidiaceae</taxon>
        <taxon>Filobasidium</taxon>
    </lineage>
</organism>
<accession>A0A8K0NN65</accession>
<evidence type="ECO:0000313" key="5">
    <source>
        <dbReference type="Proteomes" id="UP000812966"/>
    </source>
</evidence>
<feature type="domain" description="Maltose/galactoside acetyltransferase" evidence="3">
    <location>
        <begin position="12"/>
        <end position="54"/>
    </location>
</feature>
<evidence type="ECO:0000313" key="4">
    <source>
        <dbReference type="EMBL" id="KAG7536019.1"/>
    </source>
</evidence>
<dbReference type="AlphaFoldDB" id="A0A8K0NN65"/>
<dbReference type="PANTHER" id="PTHR23416:SF23">
    <property type="entry name" value="ACETYLTRANSFERASE C18B11.09C-RELATED"/>
    <property type="match status" value="1"/>
</dbReference>
<evidence type="ECO:0000256" key="1">
    <source>
        <dbReference type="ARBA" id="ARBA00007274"/>
    </source>
</evidence>
<dbReference type="InterPro" id="IPR001451">
    <property type="entry name" value="Hexapep"/>
</dbReference>
<dbReference type="CDD" id="cd03357">
    <property type="entry name" value="LbH_MAT_GAT"/>
    <property type="match status" value="1"/>
</dbReference>
<dbReference type="Pfam" id="PF12464">
    <property type="entry name" value="Mac"/>
    <property type="match status" value="1"/>
</dbReference>
<dbReference type="Gene3D" id="2.160.10.10">
    <property type="entry name" value="Hexapeptide repeat proteins"/>
    <property type="match status" value="1"/>
</dbReference>
<dbReference type="EMBL" id="JABELV010000065">
    <property type="protein sequence ID" value="KAG7536019.1"/>
    <property type="molecule type" value="Genomic_DNA"/>
</dbReference>
<dbReference type="InterPro" id="IPR024688">
    <property type="entry name" value="Mac_dom"/>
</dbReference>
<dbReference type="GO" id="GO:0008374">
    <property type="term" value="F:O-acyltransferase activity"/>
    <property type="evidence" value="ECO:0007669"/>
    <property type="project" value="TreeGrafter"/>
</dbReference>
<gene>
    <name evidence="4" type="ORF">FFLO_03539</name>
</gene>
<keyword evidence="2" id="KW-0808">Transferase</keyword>
<dbReference type="InterPro" id="IPR011004">
    <property type="entry name" value="Trimer_LpxA-like_sf"/>
</dbReference>
<name>A0A8K0NN65_9TREE</name>
<dbReference type="PROSITE" id="PS00101">
    <property type="entry name" value="HEXAPEP_TRANSFERASES"/>
    <property type="match status" value="1"/>
</dbReference>
<dbReference type="PANTHER" id="PTHR23416">
    <property type="entry name" value="SIALIC ACID SYNTHASE-RELATED"/>
    <property type="match status" value="1"/>
</dbReference>
<evidence type="ECO:0000259" key="3">
    <source>
        <dbReference type="Pfam" id="PF12464"/>
    </source>
</evidence>
<comment type="caution">
    <text evidence="4">The sequence shown here is derived from an EMBL/GenBank/DDBJ whole genome shotgun (WGS) entry which is preliminary data.</text>
</comment>
<reference evidence="4" key="1">
    <citation type="submission" date="2020-04" db="EMBL/GenBank/DDBJ databases">
        <title>Analysis of mating type loci in Filobasidium floriforme.</title>
        <authorList>
            <person name="Nowrousian M."/>
        </authorList>
    </citation>
    <scope>NUCLEOTIDE SEQUENCE</scope>
    <source>
        <strain evidence="4">CBS 6242</strain>
    </source>
</reference>
<dbReference type="Pfam" id="PF00132">
    <property type="entry name" value="Hexapep"/>
    <property type="match status" value="1"/>
</dbReference>
<dbReference type="InterPro" id="IPR018357">
    <property type="entry name" value="Hexapep_transf_CS"/>
</dbReference>
<dbReference type="SUPFAM" id="SSF51161">
    <property type="entry name" value="Trimeric LpxA-like enzymes"/>
    <property type="match status" value="1"/>
</dbReference>
<comment type="similarity">
    <text evidence="1">Belongs to the transferase hexapeptide repeat family.</text>
</comment>
<dbReference type="Proteomes" id="UP000812966">
    <property type="component" value="Unassembled WGS sequence"/>
</dbReference>
<keyword evidence="5" id="KW-1185">Reference proteome</keyword>
<protein>
    <recommendedName>
        <fullName evidence="3">Maltose/galactoside acetyltransferase domain-containing protein</fullName>
    </recommendedName>
</protein>
<evidence type="ECO:0000256" key="2">
    <source>
        <dbReference type="ARBA" id="ARBA00022679"/>
    </source>
</evidence>
<proteinExistence type="inferred from homology"/>
<sequence length="236" mass="25800">MAEADPTVFKTMLAGGPYQASDEHVQYQAQVGRDKVQAINEEKDGKRRMELFKKWANLGGKGNCYVALPFFCEYVFNLTIGDDVYIGPGNTFLDVTPTNRADPSFLLTHSLPTQRTTVIASTIHHLVKIGDGCQIGPSCHFYTPGHPVDPEERRTYVEWATPITLEHDVWLGGNVTVLGGVTIGHGSTVGAGSVVTKSVPPRSVVVGNPARVIRTLPIKKEGEETEAEKRRKMLGL</sequence>